<dbReference type="Gene3D" id="1.20.1420.20">
    <property type="entry name" value="M75 peptidase, HXXE motif"/>
    <property type="match status" value="1"/>
</dbReference>
<dbReference type="Proteomes" id="UP000232122">
    <property type="component" value="Unassembled WGS sequence"/>
</dbReference>
<reference evidence="5" key="1">
    <citation type="submission" date="2017-07" db="EMBL/GenBank/DDBJ databases">
        <title>Leptospira spp. isolated from tropical soils.</title>
        <authorList>
            <person name="Thibeaux R."/>
            <person name="Iraola G."/>
            <person name="Ferres I."/>
            <person name="Bierque E."/>
            <person name="Girault D."/>
            <person name="Soupe-Gilbert M.-E."/>
            <person name="Picardeau M."/>
            <person name="Goarant C."/>
        </authorList>
    </citation>
    <scope>NUCLEOTIDE SEQUENCE [LARGE SCALE GENOMIC DNA]</scope>
    <source>
        <strain evidence="5">ATI7-C-A5</strain>
    </source>
</reference>
<protein>
    <submittedName>
        <fullName evidence="4 5">Imelysin</fullName>
    </submittedName>
</protein>
<gene>
    <name evidence="4" type="ORF">CH379_007045</name>
    <name evidence="5" type="ORF">CH379_12100</name>
</gene>
<evidence type="ECO:0000259" key="3">
    <source>
        <dbReference type="Pfam" id="PF09375"/>
    </source>
</evidence>
<reference evidence="4 6" key="2">
    <citation type="journal article" date="2018" name="Microb. Genom.">
        <title>Deciphering the unexplored Leptospira diversity from soils uncovers genomic evolution to virulence.</title>
        <authorList>
            <person name="Thibeaux R."/>
            <person name="Iraola G."/>
            <person name="Ferres I."/>
            <person name="Bierque E."/>
            <person name="Girault D."/>
            <person name="Soupe-Gilbert M.E."/>
            <person name="Picardeau M."/>
            <person name="Goarant C."/>
        </authorList>
    </citation>
    <scope>NUCLEOTIDE SEQUENCE [LARGE SCALE GENOMIC DNA]</scope>
    <source>
        <strain evidence="4 6">ATI7-C-A5</strain>
    </source>
</reference>
<comment type="subcellular location">
    <subcellularLocation>
        <location evidence="1">Cell envelope</location>
    </subcellularLocation>
</comment>
<evidence type="ECO:0000256" key="1">
    <source>
        <dbReference type="ARBA" id="ARBA00004196"/>
    </source>
</evidence>
<accession>A0A2N0BQA2</accession>
<dbReference type="CDD" id="cd14659">
    <property type="entry name" value="Imelysin-like_IPPA"/>
    <property type="match status" value="1"/>
</dbReference>
<evidence type="ECO:0000313" key="6">
    <source>
        <dbReference type="Proteomes" id="UP000232122"/>
    </source>
</evidence>
<keyword evidence="6" id="KW-1185">Reference proteome</keyword>
<dbReference type="Pfam" id="PF09375">
    <property type="entry name" value="Peptidase_M75"/>
    <property type="match status" value="1"/>
</dbReference>
<dbReference type="AlphaFoldDB" id="A0A2N0B7T8"/>
<dbReference type="InterPro" id="IPR018976">
    <property type="entry name" value="Imelysin-like"/>
</dbReference>
<sequence>MRNLEFSNSLNLRASIAKRIRVLLLTAAVILPGIRCEELGKISGAETLIIALFANASTGEFLSYTANKVAIARFELLVSAAGDLKTSAATYKTTPNQTNLNDLRGKWIAARKIFKQSEIFYISRSYIPSNYFHRLDGYILGEAFRPDAADLEAIVAGTNPATLNVSAVDTLSIPRKGFEALEYFLYDSGTGTSAIATVNAENAGSARSLDYIAALAEVIERDAQRLLGAWSPSVGNFAGNLSSGTGNFGGIKDAVDSFINGMVQLVYTDQDVRVGVPAGLTLAGPVAFPAKVESKYSDNSYPDLLASVEGVELVYLGNAGDSEARPLSYLVKLQNESLDLRIKDKISTLKARIQSRINAAATLRTDIAGNLAFVDAEIYERLRELRVIYATEVIGVLGANALPSNSDGD</sequence>
<dbReference type="RefSeq" id="WP_100745446.1">
    <property type="nucleotide sequence ID" value="NZ_NPEF02000007.1"/>
</dbReference>
<dbReference type="GO" id="GO:0030313">
    <property type="term" value="C:cell envelope"/>
    <property type="evidence" value="ECO:0007669"/>
    <property type="project" value="UniProtKB-SubCell"/>
</dbReference>
<name>A0A2N0B7T8_9LEPT</name>
<dbReference type="OrthoDB" id="343394at2"/>
<organism evidence="5">
    <name type="scientific">Leptospira ellisii</name>
    <dbReference type="NCBI Taxonomy" id="2023197"/>
    <lineage>
        <taxon>Bacteria</taxon>
        <taxon>Pseudomonadati</taxon>
        <taxon>Spirochaetota</taxon>
        <taxon>Spirochaetia</taxon>
        <taxon>Leptospirales</taxon>
        <taxon>Leptospiraceae</taxon>
        <taxon>Leptospira</taxon>
    </lineage>
</organism>
<comment type="caution">
    <text evidence="5">The sequence shown here is derived from an EMBL/GenBank/DDBJ whole genome shotgun (WGS) entry which is preliminary data.</text>
</comment>
<dbReference type="InterPro" id="IPR038352">
    <property type="entry name" value="Imelysin_sf"/>
</dbReference>
<reference evidence="4" key="3">
    <citation type="submission" date="2023-10" db="EMBL/GenBank/DDBJ databases">
        <authorList>
            <person name="Picardeau M."/>
            <person name="Thibeaux R."/>
        </authorList>
    </citation>
    <scope>NUCLEOTIDE SEQUENCE</scope>
    <source>
        <strain evidence="4">ATI7-C-A5</strain>
    </source>
</reference>
<proteinExistence type="predicted"/>
<evidence type="ECO:0000313" key="4">
    <source>
        <dbReference type="EMBL" id="MDV6235381.1"/>
    </source>
</evidence>
<feature type="domain" description="Imelysin-like" evidence="3">
    <location>
        <begin position="70"/>
        <end position="355"/>
    </location>
</feature>
<dbReference type="EMBL" id="NPEF01000118">
    <property type="protein sequence ID" value="PJZ92632.1"/>
    <property type="molecule type" value="Genomic_DNA"/>
</dbReference>
<keyword evidence="2" id="KW-0732">Signal</keyword>
<dbReference type="InterPro" id="IPR034984">
    <property type="entry name" value="Imelysin-like_IPPA"/>
</dbReference>
<evidence type="ECO:0000256" key="2">
    <source>
        <dbReference type="ARBA" id="ARBA00022729"/>
    </source>
</evidence>
<evidence type="ECO:0000313" key="5">
    <source>
        <dbReference type="EMBL" id="PJZ92632.1"/>
    </source>
</evidence>
<dbReference type="EMBL" id="NPEF02000007">
    <property type="protein sequence ID" value="MDV6235381.1"/>
    <property type="molecule type" value="Genomic_DNA"/>
</dbReference>
<accession>A0A2N0B7T8</accession>